<dbReference type="CDD" id="cd00009">
    <property type="entry name" value="AAA"/>
    <property type="match status" value="1"/>
</dbReference>
<dbReference type="EMBL" id="VXIV02003421">
    <property type="protein sequence ID" value="KAF6017218.1"/>
    <property type="molecule type" value="Genomic_DNA"/>
</dbReference>
<dbReference type="InterPro" id="IPR043160">
    <property type="entry name" value="Dynein_C_barrel"/>
</dbReference>
<comment type="similarity">
    <text evidence="2">Belongs to the dynein heavy chain family.</text>
</comment>
<evidence type="ECO:0000256" key="9">
    <source>
        <dbReference type="ARBA" id="ARBA00023054"/>
    </source>
</evidence>
<dbReference type="FunFam" id="1.20.1270.280:FF:000005">
    <property type="entry name" value="Dynein axonemal heavy chain 10"/>
    <property type="match status" value="1"/>
</dbReference>
<evidence type="ECO:0000256" key="4">
    <source>
        <dbReference type="ARBA" id="ARBA00022701"/>
    </source>
</evidence>
<keyword evidence="13" id="KW-0966">Cell projection</keyword>
<dbReference type="InterPro" id="IPR024743">
    <property type="entry name" value="Dynein_HC_stalk"/>
</dbReference>
<feature type="domain" description="AAA+ ATPase" evidence="15">
    <location>
        <begin position="317"/>
        <end position="470"/>
    </location>
</feature>
<accession>A0A7J7IVI5</accession>
<protein>
    <submittedName>
        <fullName evidence="16">DNAH10</fullName>
    </submittedName>
</protein>
<dbReference type="GO" id="GO:0051959">
    <property type="term" value="F:dynein light intermediate chain binding"/>
    <property type="evidence" value="ECO:0007669"/>
    <property type="project" value="InterPro"/>
</dbReference>
<name>A0A7J7IVI5_BUGNE</name>
<dbReference type="FunFam" id="3.10.490.20:FF:000006">
    <property type="entry name" value="Dynein axonemal heavy chain 10"/>
    <property type="match status" value="1"/>
</dbReference>
<dbReference type="Pfam" id="PF03028">
    <property type="entry name" value="Dynein_heavy"/>
    <property type="match status" value="1"/>
</dbReference>
<keyword evidence="5" id="KW-0677">Repeat</keyword>
<evidence type="ECO:0000256" key="14">
    <source>
        <dbReference type="SAM" id="Coils"/>
    </source>
</evidence>
<comment type="caution">
    <text evidence="16">The sequence shown here is derived from an EMBL/GenBank/DDBJ whole genome shotgun (WGS) entry which is preliminary data.</text>
</comment>
<dbReference type="Pfam" id="PF18198">
    <property type="entry name" value="AAA_lid_11"/>
    <property type="match status" value="1"/>
</dbReference>
<evidence type="ECO:0000256" key="12">
    <source>
        <dbReference type="ARBA" id="ARBA00023212"/>
    </source>
</evidence>
<dbReference type="GO" id="GO:0007018">
    <property type="term" value="P:microtubule-based movement"/>
    <property type="evidence" value="ECO:0007669"/>
    <property type="project" value="InterPro"/>
</dbReference>
<dbReference type="GO" id="GO:0008569">
    <property type="term" value="F:minus-end-directed microtubule motor activity"/>
    <property type="evidence" value="ECO:0007669"/>
    <property type="project" value="InterPro"/>
</dbReference>
<keyword evidence="11" id="KW-0505">Motor protein</keyword>
<dbReference type="Gene3D" id="1.10.8.720">
    <property type="entry name" value="Region D6 of dynein motor"/>
    <property type="match status" value="1"/>
</dbReference>
<dbReference type="OrthoDB" id="10251809at2759"/>
<evidence type="ECO:0000259" key="15">
    <source>
        <dbReference type="SMART" id="SM00382"/>
    </source>
</evidence>
<dbReference type="GO" id="GO:0045505">
    <property type="term" value="F:dynein intermediate chain binding"/>
    <property type="evidence" value="ECO:0007669"/>
    <property type="project" value="InterPro"/>
</dbReference>
<keyword evidence="7" id="KW-0067">ATP-binding</keyword>
<dbReference type="Pfam" id="PF17857">
    <property type="entry name" value="AAA_lid_1"/>
    <property type="match status" value="1"/>
</dbReference>
<dbReference type="GO" id="GO:0005874">
    <property type="term" value="C:microtubule"/>
    <property type="evidence" value="ECO:0007669"/>
    <property type="project" value="UniProtKB-KW"/>
</dbReference>
<evidence type="ECO:0000256" key="6">
    <source>
        <dbReference type="ARBA" id="ARBA00022741"/>
    </source>
</evidence>
<dbReference type="GO" id="GO:0005930">
    <property type="term" value="C:axoneme"/>
    <property type="evidence" value="ECO:0007669"/>
    <property type="project" value="UniProtKB-SubCell"/>
</dbReference>
<feature type="coiled-coil region" evidence="14">
    <location>
        <begin position="1112"/>
        <end position="1167"/>
    </location>
</feature>
<evidence type="ECO:0000313" key="16">
    <source>
        <dbReference type="EMBL" id="KAF6017218.1"/>
    </source>
</evidence>
<dbReference type="InterPro" id="IPR041658">
    <property type="entry name" value="AAA_lid_11"/>
</dbReference>
<organism evidence="16 17">
    <name type="scientific">Bugula neritina</name>
    <name type="common">Brown bryozoan</name>
    <name type="synonym">Sertularia neritina</name>
    <dbReference type="NCBI Taxonomy" id="10212"/>
    <lineage>
        <taxon>Eukaryota</taxon>
        <taxon>Metazoa</taxon>
        <taxon>Spiralia</taxon>
        <taxon>Lophotrochozoa</taxon>
        <taxon>Bryozoa</taxon>
        <taxon>Gymnolaemata</taxon>
        <taxon>Cheilostomatida</taxon>
        <taxon>Flustrina</taxon>
        <taxon>Buguloidea</taxon>
        <taxon>Bugulidae</taxon>
        <taxon>Bugula</taxon>
    </lineage>
</organism>
<dbReference type="InterPro" id="IPR027417">
    <property type="entry name" value="P-loop_NTPase"/>
</dbReference>
<dbReference type="Proteomes" id="UP000593567">
    <property type="component" value="Unassembled WGS sequence"/>
</dbReference>
<dbReference type="Pfam" id="PF12781">
    <property type="entry name" value="AAA_9"/>
    <property type="match status" value="1"/>
</dbReference>
<dbReference type="Gene3D" id="1.10.472.130">
    <property type="match status" value="1"/>
</dbReference>
<sequence>MNIPTKVWTINPKDRSVVELYGVLDPNTRDWTDGLLSSIFRLINKPSDKNERKYILFDGDVDALWVENMNSVMDDNRLLTLANGERIRLQKHCALLFEVADLQYASPATVSRCGMVFVDPKNLGYVPYWLRWLNGRNQKEAVSLQTLFDKYVHSAIDMILNGLVDGRQEERLKTIIPCSSLNMVTQLCYMLSAVLKISPHAESIDDEERESFFLMALYWSLGASLVESSRVRFDKFVRRTATFSEVPEGKFPSVGELPANDGSFYDYYWSSEKRFWIPWIKLVPEYIHHPGARFSEILVPTIDTVRTTWLLKLMKGEDRPVLLVGETGTSKTATIQAFNRNLDAEKYMLLSMNFSSRTTSLDVQRNLEANVEKRTKDNFGPPLGKKLLVFIDDMNMPQMDIYGTQQPIALLKLLLEKRGCYDRGKELNWKNMKDLCFIAAMGLAGGGRNDVDPRFISLFSTFNLTFPSNTTLYHIYSSILSGHCASFSEEVRNVVRPITRMTMTLYAAIVKEMPPTPSRFHYIFNLRDLSRVYAGLCQSTPDVYKNVGEFLRLWRNECLRVFHDRLISVGDQENVKIYIQNLMETNFANFTVTVCKDPILFGDYRTAMDESEPRVYEDIIDYDSAKALFIEILDEYTEQYAATKLVMFEDALEHLTRIHRILRMEQGHALLVGLGGGGKQSLTQLAAYTAGCSIFTISLSRGYNEHSLREELKTLYNKLGNERQEIVFLFTDQHVVEEGFLELINNMLTSGMVPALYTDDEKDAIISSVRDEAFNAGWSLAKDELWQYFVRKCSSQLHIVLCMSPVDWFFPWPQQALEAVAAVFISEDNPLIQETHRPAVISHVVDVHLSVGEYSSLFLSKWRRINYSTPKNFLDFINCYLHLLDTKDKFNQSQCDRLSGGMAKLAEASVQLAELNEKLVVQKSAVAEKSASCDALLQTIADGTTKAKEKKDIAVQKGKEIEEQSKVIEVEKKDAEEALNEAMPALEAARLALEDLDKTDVSEIRSFAKPPKSVQIVCECIVVFRGIKEVSWKSAKGMMSEPNFLRSLTTMDVDNITQKQVNAVRTLMNEGSLNLDEMKAISRAGYGLLKFVDAVMQYCAVAKEVKPKREKVARLEKMFAMAKRDLEKLNREVQNLEEQLKALAKQYEEAMSERMALQAEAELMERRAIAADKLIGGLSSENVRWMSELEDLKRKRVQLIGDCLIAASFLCYIGAFSWDFRDMMVYNDWIGNLEDLLTNDVEVSKWTSEGLPPDELSIQNGILTTQCSRSPLCIDPQQQALNWIRKKEEKNNLKVATFNDPDFLKQLELAIKYGFPFLFKDVDEYMDPVIENVVEKNIKGSQGRRFVLLGDKEVDYDPNFRMYLVTKLSNPKFTPTHFIKSTIINYTVTLKGLEDQLLSVIVGFERKDIEEQREKLIQETSNNKKLLKDLEDALLRELATSTGNMLDNVDLIQTLEDTKTKASEVSEKLALGAITARDIDQLRDGYRPAAKRGAILFFVLSDLASINSMYQYSLATYLEVFELSLRRSQPHSYLPKRLGFIKDTLTFNVYNYGCTGIFETHKLLFSLQIAVKVQQNAGEIKQADIDFFIKGDLALATPLGKPYDWLSDKSWLDCVKLSSIEGFEKLLDSIAEHTLLWKAWVLHDRPEELEYPPPYGSAGSPLTPFQKLMLLRCFRVDRIYRAISIYVTAVMGEKFVTPPIVSFESIYEHSTPFSPIVFILSPGSHPAADLVKLADKLDFGHHKVKFLSMGQGQDQVAMNLLETAIHRGQWLMLQNCHLLVQWLQQLEKVLEKLSKPHPDFRLWLTTEPTSKFPIGILQRAYKVVTEPPNGLKLNLRSTFIKIPSVAYVDCTHHAFPSLVFVLAFFHSVLQERRKFGKIGWNVSYDFNESDFSVCLVILQTYMNKADSLGDGKIPWPSLKYLIGEVMYGGRAIDSFDRRILNTYVDEYFGDFLFDSFQPFFFYQDDKVEYHVPEHHTHKQAYTDYVEELPLTNSPEVLGLHSNAEIGYYTSAAQDIWSHLVELQPQTGADNSGVSREDVIDEIAVGILKKVPSAFDLDTIKKNYTGGITPTTVVLLQELERYNRLTKKISSSLLLLRKALAGEVGMSSDLDDISRSLYNGALPLVWQKLAPATLKSLGNWMKHFTQRYEQYNIWVEKAEPKVMWLSGLHIPESYLTALVQATCRKHGWPLDKSTLYTTVTNYDEADDVHEHSTHGCFVEGLYLEGGSWDKSRGCITYQKPKELTCPLPVIKVIPIEAHRLKLQNTFRTPVYVTSERRNAMGVGLVFEADLFTSEHISHWVLQGVALLLNTD</sequence>
<dbReference type="Pfam" id="PF12775">
    <property type="entry name" value="AAA_7"/>
    <property type="match status" value="1"/>
</dbReference>
<gene>
    <name evidence="16" type="ORF">EB796_024459</name>
</gene>
<dbReference type="GO" id="GO:0031514">
    <property type="term" value="C:motile cilium"/>
    <property type="evidence" value="ECO:0007669"/>
    <property type="project" value="UniProtKB-ARBA"/>
</dbReference>
<evidence type="ECO:0000256" key="11">
    <source>
        <dbReference type="ARBA" id="ARBA00023175"/>
    </source>
</evidence>
<dbReference type="InterPro" id="IPR041228">
    <property type="entry name" value="Dynein_C"/>
</dbReference>
<dbReference type="Gene3D" id="1.10.8.1220">
    <property type="match status" value="1"/>
</dbReference>
<dbReference type="FunFam" id="3.40.50.300:FF:002141">
    <property type="entry name" value="Dynein heavy chain"/>
    <property type="match status" value="1"/>
</dbReference>
<keyword evidence="3" id="KW-0963">Cytoplasm</keyword>
<keyword evidence="6" id="KW-0547">Nucleotide-binding</keyword>
<dbReference type="PANTHER" id="PTHR22878">
    <property type="entry name" value="DYNEIN HEAVY CHAIN 6, AXONEMAL-LIKE-RELATED"/>
    <property type="match status" value="1"/>
</dbReference>
<dbReference type="FunFam" id="1.10.472.130:FF:000010">
    <property type="entry name" value="Dynein axonemal heavy chain 10"/>
    <property type="match status" value="1"/>
</dbReference>
<dbReference type="InterPro" id="IPR003593">
    <property type="entry name" value="AAA+_ATPase"/>
</dbReference>
<evidence type="ECO:0000256" key="2">
    <source>
        <dbReference type="ARBA" id="ARBA00008887"/>
    </source>
</evidence>
<comment type="subcellular location">
    <subcellularLocation>
        <location evidence="1">Cytoplasm</location>
        <location evidence="1">Cytoskeleton</location>
        <location evidence="1">Cilium axoneme</location>
    </subcellularLocation>
</comment>
<keyword evidence="4" id="KW-0493">Microtubule</keyword>
<keyword evidence="10" id="KW-0969">Cilium</keyword>
<dbReference type="InterPro" id="IPR024317">
    <property type="entry name" value="Dynein_heavy_chain_D4_dom"/>
</dbReference>
<feature type="coiled-coil region" evidence="14">
    <location>
        <begin position="1409"/>
        <end position="1437"/>
    </location>
</feature>
<dbReference type="Gene3D" id="3.10.490.20">
    <property type="match status" value="1"/>
</dbReference>
<dbReference type="SMART" id="SM00382">
    <property type="entry name" value="AAA"/>
    <property type="match status" value="1"/>
</dbReference>
<dbReference type="FunFam" id="1.10.8.1220:FF:000001">
    <property type="entry name" value="Dynein axonemal heavy chain 5"/>
    <property type="match status" value="1"/>
</dbReference>
<dbReference type="Pfam" id="PF12780">
    <property type="entry name" value="AAA_8"/>
    <property type="match status" value="1"/>
</dbReference>
<dbReference type="Gene3D" id="1.20.1270.280">
    <property type="match status" value="1"/>
</dbReference>
<keyword evidence="9 14" id="KW-0175">Coiled coil</keyword>
<dbReference type="Pfam" id="PF17852">
    <property type="entry name" value="Dynein_AAA_lid"/>
    <property type="match status" value="1"/>
</dbReference>
<dbReference type="Gene3D" id="6.10.140.1060">
    <property type="match status" value="1"/>
</dbReference>
<dbReference type="Gene3D" id="1.20.920.30">
    <property type="match status" value="1"/>
</dbReference>
<dbReference type="FunFam" id="1.20.920.20:FF:000008">
    <property type="entry name" value="Dynein heavy chain 10, axonemal"/>
    <property type="match status" value="1"/>
</dbReference>
<dbReference type="GO" id="GO:0005524">
    <property type="term" value="F:ATP binding"/>
    <property type="evidence" value="ECO:0007669"/>
    <property type="project" value="UniProtKB-KW"/>
</dbReference>
<keyword evidence="17" id="KW-1185">Reference proteome</keyword>
<dbReference type="InterPro" id="IPR026983">
    <property type="entry name" value="DHC"/>
</dbReference>
<evidence type="ECO:0000256" key="5">
    <source>
        <dbReference type="ARBA" id="ARBA00022737"/>
    </source>
</evidence>
<dbReference type="Gene3D" id="1.20.920.20">
    <property type="match status" value="1"/>
</dbReference>
<dbReference type="PANTHER" id="PTHR22878:SF63">
    <property type="entry name" value="DYNEIN AXONEMAL HEAVY CHAIN 10"/>
    <property type="match status" value="1"/>
</dbReference>
<dbReference type="InterPro" id="IPR041589">
    <property type="entry name" value="DNAH3_AAA_lid_1"/>
</dbReference>
<dbReference type="FunFam" id="3.40.50.300:FF:000049">
    <property type="entry name" value="Dynein, axonemal, heavy chain 5"/>
    <property type="match status" value="1"/>
</dbReference>
<dbReference type="Pfam" id="PF18199">
    <property type="entry name" value="Dynein_C"/>
    <property type="match status" value="1"/>
</dbReference>
<dbReference type="FunFam" id="1.10.8.720:FF:000005">
    <property type="entry name" value="Dynein axonemal heavy chain 10"/>
    <property type="match status" value="1"/>
</dbReference>
<evidence type="ECO:0000256" key="7">
    <source>
        <dbReference type="ARBA" id="ARBA00022840"/>
    </source>
</evidence>
<evidence type="ECO:0000313" key="17">
    <source>
        <dbReference type="Proteomes" id="UP000593567"/>
    </source>
</evidence>
<dbReference type="Pfam" id="PF12777">
    <property type="entry name" value="MT"/>
    <property type="match status" value="1"/>
</dbReference>
<dbReference type="Gene3D" id="3.40.50.300">
    <property type="entry name" value="P-loop containing nucleotide triphosphate hydrolases"/>
    <property type="match status" value="4"/>
</dbReference>
<evidence type="ECO:0000256" key="13">
    <source>
        <dbReference type="ARBA" id="ARBA00023273"/>
    </source>
</evidence>
<evidence type="ECO:0000256" key="10">
    <source>
        <dbReference type="ARBA" id="ARBA00023069"/>
    </source>
</evidence>
<evidence type="ECO:0000256" key="3">
    <source>
        <dbReference type="ARBA" id="ARBA00022490"/>
    </source>
</evidence>
<reference evidence="16" key="1">
    <citation type="submission" date="2020-06" db="EMBL/GenBank/DDBJ databases">
        <title>Draft genome of Bugula neritina, a colonial animal packing powerful symbionts and potential medicines.</title>
        <authorList>
            <person name="Rayko M."/>
        </authorList>
    </citation>
    <scope>NUCLEOTIDE SEQUENCE [LARGE SCALE GENOMIC DNA]</scope>
    <source>
        <strain evidence="16">Kwan_BN1</strain>
    </source>
</reference>
<dbReference type="InterPro" id="IPR004273">
    <property type="entry name" value="Dynein_heavy_D6_P-loop"/>
</dbReference>
<dbReference type="InterPro" id="IPR035706">
    <property type="entry name" value="AAA_9"/>
</dbReference>
<dbReference type="InterPro" id="IPR042219">
    <property type="entry name" value="AAA_lid_11_sf"/>
</dbReference>
<dbReference type="FunFam" id="1.20.920.30:FF:000007">
    <property type="entry name" value="Dynein axonemal heavy chain 10"/>
    <property type="match status" value="1"/>
</dbReference>
<dbReference type="GO" id="GO:0030286">
    <property type="term" value="C:dynein complex"/>
    <property type="evidence" value="ECO:0007669"/>
    <property type="project" value="UniProtKB-KW"/>
</dbReference>
<proteinExistence type="inferred from homology"/>
<dbReference type="FunFam" id="3.40.50.300:FF:000153">
    <property type="entry name" value="Dynein axonemal heavy chain 1"/>
    <property type="match status" value="1"/>
</dbReference>
<keyword evidence="12" id="KW-0206">Cytoskeleton</keyword>
<keyword evidence="8" id="KW-0243">Dynein</keyword>
<dbReference type="InterPro" id="IPR041466">
    <property type="entry name" value="Dynein_AAA5_ext"/>
</dbReference>
<evidence type="ECO:0000256" key="8">
    <source>
        <dbReference type="ARBA" id="ARBA00023017"/>
    </source>
</evidence>
<dbReference type="SUPFAM" id="SSF52540">
    <property type="entry name" value="P-loop containing nucleoside triphosphate hydrolases"/>
    <property type="match status" value="2"/>
</dbReference>
<evidence type="ECO:0000256" key="1">
    <source>
        <dbReference type="ARBA" id="ARBA00004430"/>
    </source>
</evidence>